<organism evidence="2 3">
    <name type="scientific">Zopfia rhizophila CBS 207.26</name>
    <dbReference type="NCBI Taxonomy" id="1314779"/>
    <lineage>
        <taxon>Eukaryota</taxon>
        <taxon>Fungi</taxon>
        <taxon>Dikarya</taxon>
        <taxon>Ascomycota</taxon>
        <taxon>Pezizomycotina</taxon>
        <taxon>Dothideomycetes</taxon>
        <taxon>Dothideomycetes incertae sedis</taxon>
        <taxon>Zopfiaceae</taxon>
        <taxon>Zopfia</taxon>
    </lineage>
</organism>
<feature type="transmembrane region" description="Helical" evidence="1">
    <location>
        <begin position="220"/>
        <end position="238"/>
    </location>
</feature>
<protein>
    <submittedName>
        <fullName evidence="2">Uncharacterized protein</fullName>
    </submittedName>
</protein>
<evidence type="ECO:0000313" key="3">
    <source>
        <dbReference type="Proteomes" id="UP000800200"/>
    </source>
</evidence>
<reference evidence="2" key="1">
    <citation type="journal article" date="2020" name="Stud. Mycol.">
        <title>101 Dothideomycetes genomes: a test case for predicting lifestyles and emergence of pathogens.</title>
        <authorList>
            <person name="Haridas S."/>
            <person name="Albert R."/>
            <person name="Binder M."/>
            <person name="Bloem J."/>
            <person name="Labutti K."/>
            <person name="Salamov A."/>
            <person name="Andreopoulos B."/>
            <person name="Baker S."/>
            <person name="Barry K."/>
            <person name="Bills G."/>
            <person name="Bluhm B."/>
            <person name="Cannon C."/>
            <person name="Castanera R."/>
            <person name="Culley D."/>
            <person name="Daum C."/>
            <person name="Ezra D."/>
            <person name="Gonzalez J."/>
            <person name="Henrissat B."/>
            <person name="Kuo A."/>
            <person name="Liang C."/>
            <person name="Lipzen A."/>
            <person name="Lutzoni F."/>
            <person name="Magnuson J."/>
            <person name="Mondo S."/>
            <person name="Nolan M."/>
            <person name="Ohm R."/>
            <person name="Pangilinan J."/>
            <person name="Park H.-J."/>
            <person name="Ramirez L."/>
            <person name="Alfaro M."/>
            <person name="Sun H."/>
            <person name="Tritt A."/>
            <person name="Yoshinaga Y."/>
            <person name="Zwiers L.-H."/>
            <person name="Turgeon B."/>
            <person name="Goodwin S."/>
            <person name="Spatafora J."/>
            <person name="Crous P."/>
            <person name="Grigoriev I."/>
        </authorList>
    </citation>
    <scope>NUCLEOTIDE SEQUENCE</scope>
    <source>
        <strain evidence="2">CBS 207.26</strain>
    </source>
</reference>
<feature type="transmembrane region" description="Helical" evidence="1">
    <location>
        <begin position="185"/>
        <end position="214"/>
    </location>
</feature>
<dbReference type="AlphaFoldDB" id="A0A6A6D5L2"/>
<keyword evidence="1" id="KW-0472">Membrane</keyword>
<evidence type="ECO:0000256" key="1">
    <source>
        <dbReference type="SAM" id="Phobius"/>
    </source>
</evidence>
<feature type="transmembrane region" description="Helical" evidence="1">
    <location>
        <begin position="73"/>
        <end position="97"/>
    </location>
</feature>
<feature type="transmembrane region" description="Helical" evidence="1">
    <location>
        <begin position="32"/>
        <end position="52"/>
    </location>
</feature>
<name>A0A6A6D5L2_9PEZI</name>
<dbReference type="OrthoDB" id="3009728at2759"/>
<dbReference type="EMBL" id="ML994782">
    <property type="protein sequence ID" value="KAF2174724.1"/>
    <property type="molecule type" value="Genomic_DNA"/>
</dbReference>
<sequence length="276" mass="30636">MASAQVVLGLTPSILATLGTSPQETAMLSVIAGRPLLAGLLAAGSPAVFALRSFEYARTIEDLHERNFLKPAFFIRLDPVIVILEYLAAAASIGNIVELCYRLGGQVLTAIFTDDQYHFFLWAFLGLVVHGFGALALYLRTKVTTLGRDYEGGHIYRHHGRAAFNQFKPMAQQTSLHILILEESLLFFAVYWFTNILTVCHIIYGTIMFSSMLFISAEDAVIIIFRLMASVMICRIVLTYELANLRRVVKGIERKTIVEDTDATVEKGGAERQGLK</sequence>
<dbReference type="Proteomes" id="UP000800200">
    <property type="component" value="Unassembled WGS sequence"/>
</dbReference>
<keyword evidence="3" id="KW-1185">Reference proteome</keyword>
<accession>A0A6A6D5L2</accession>
<proteinExistence type="predicted"/>
<keyword evidence="1" id="KW-0812">Transmembrane</keyword>
<feature type="transmembrane region" description="Helical" evidence="1">
    <location>
        <begin position="117"/>
        <end position="139"/>
    </location>
</feature>
<gene>
    <name evidence="2" type="ORF">K469DRAFT_704846</name>
</gene>
<evidence type="ECO:0000313" key="2">
    <source>
        <dbReference type="EMBL" id="KAF2174724.1"/>
    </source>
</evidence>
<keyword evidence="1" id="KW-1133">Transmembrane helix</keyword>